<protein>
    <submittedName>
        <fullName evidence="1">Uncharacterized protein</fullName>
    </submittedName>
</protein>
<organism evidence="1 2">
    <name type="scientific">Escherichia coli</name>
    <dbReference type="NCBI Taxonomy" id="562"/>
    <lineage>
        <taxon>Bacteria</taxon>
        <taxon>Pseudomonadati</taxon>
        <taxon>Pseudomonadota</taxon>
        <taxon>Gammaproteobacteria</taxon>
        <taxon>Enterobacterales</taxon>
        <taxon>Enterobacteriaceae</taxon>
        <taxon>Escherichia</taxon>
    </lineage>
</organism>
<dbReference type="AlphaFoldDB" id="A0A8S0FVJ5"/>
<evidence type="ECO:0000313" key="1">
    <source>
        <dbReference type="EMBL" id="BBU84008.1"/>
    </source>
</evidence>
<proteinExistence type="predicted"/>
<accession>A0A8S0FVJ5</accession>
<dbReference type="EMBL" id="AP022360">
    <property type="protein sequence ID" value="BBU84008.1"/>
    <property type="molecule type" value="Genomic_DNA"/>
</dbReference>
<sequence>MVNQDGTLDVSGGGHGIDITGDSATVDNKGGMTVTDPDSIGILIDGDKAIVNNDGDNAISNGGTGTQINGDEATVNNNGNTTVDGQGRTGCPIAGNNAVVNQDGTLDVSGGGFTELISPATAPRWTTRAV</sequence>
<reference evidence="1 2" key="1">
    <citation type="submission" date="2020-01" db="EMBL/GenBank/DDBJ databases">
        <title>Dynamics of blaIMP-6 dissemination in carbapenem resistant Enterobacteriacea isolated from regional surveillance in Osaka, Japan.</title>
        <authorList>
            <person name="Abe R."/>
            <person name="Akeda Y."/>
            <person name="Sugawara Y."/>
            <person name="Yamamoto N."/>
            <person name="Tomono K."/>
            <person name="Takeuchi D."/>
            <person name="Kawahara R."/>
            <person name="Hamada S."/>
        </authorList>
    </citation>
    <scope>NUCLEOTIDE SEQUENCE [LARGE SCALE GENOMIC DNA]</scope>
    <source>
        <strain evidence="1 2">E300</strain>
    </source>
</reference>
<name>A0A8S0FVJ5_ECOLX</name>
<evidence type="ECO:0000313" key="2">
    <source>
        <dbReference type="Proteomes" id="UP000467488"/>
    </source>
</evidence>
<gene>
    <name evidence="1" type="ORF">EIMP300_54080</name>
</gene>
<dbReference type="Proteomes" id="UP000467488">
    <property type="component" value="Chromosome"/>
</dbReference>